<comment type="catalytic activity">
    <reaction evidence="12">
        <text>L-tyrosyl-[glycogenin] + UDP-alpha-D-glucose = alpha-D-glucosyl-L-tyrosyl-[glycogenin] + UDP + H(+)</text>
        <dbReference type="Rhea" id="RHEA:23360"/>
        <dbReference type="Rhea" id="RHEA-COMP:14604"/>
        <dbReference type="Rhea" id="RHEA-COMP:14605"/>
        <dbReference type="ChEBI" id="CHEBI:15378"/>
        <dbReference type="ChEBI" id="CHEBI:46858"/>
        <dbReference type="ChEBI" id="CHEBI:58223"/>
        <dbReference type="ChEBI" id="CHEBI:58885"/>
        <dbReference type="ChEBI" id="CHEBI:140573"/>
        <dbReference type="EC" id="2.4.1.186"/>
    </reaction>
</comment>
<feature type="compositionally biased region" description="Low complexity" evidence="14">
    <location>
        <begin position="431"/>
        <end position="448"/>
    </location>
</feature>
<dbReference type="GO" id="GO:0005978">
    <property type="term" value="P:glycogen biosynthetic process"/>
    <property type="evidence" value="ECO:0007669"/>
    <property type="project" value="UniProtKB-KW"/>
</dbReference>
<sequence>MEEVYCTMLLTDSYLPGAQVLAHSLRDGGATRKLAVLATVDHLSEGTIEELNVLYDYVIPVERITSASYGNLQLMGRPDLSSAFTKINLWRLVQFSKIVYIDADVVAVRAPEELFDVNEPFAACPDIGWPDCFNSGVMVLTPDLATFRNLRNLAQRSVSFDGADQGLLNQYFREWHRLSFVYNVTPSGHYQYVPAYQHYKSNITMAHFIGAGKPWTLGRSGAKSPSTPYGEMLAKWWAVWDAHYGPLAGLGPGPQGEKPNQMPTEYDPNFRRSHVSYDRGGKPAVWHPPNPRREDRKNEKYGEGNAPPPVFLPKEYLPYISRDIPPELYSRIRIYSHEENPPQSPEQLPKYEEKQPVIETPMQPPVNTRPGAQNLPSQLYQNRLDGKQDTALFVPPPPASPPKYHQLESPPKERVAPRATRVFADSEEASSEGSASGSSGESSPVSGEYKIESSGGYHGHNNSRAAWDSYPRSNAWDNIPGIDRYVAAFERSTKPRKKPSASRKGDVTPVPRFHGGQAASPSAVTLPSPKMSVTPTPFNSTRGYRSSAIEDEKKYPSAKGVPNQLNWDPFRSLEELKNAPVKLLNKRSLSIMVN</sequence>
<keyword evidence="5" id="KW-0479">Metal-binding</keyword>
<dbReference type="InterPro" id="IPR002495">
    <property type="entry name" value="Glyco_trans_8"/>
</dbReference>
<evidence type="ECO:0000256" key="3">
    <source>
        <dbReference type="ARBA" id="ARBA00022490"/>
    </source>
</evidence>
<keyword evidence="8" id="KW-0464">Manganese</keyword>
<comment type="subcellular location">
    <subcellularLocation>
        <location evidence="2">Cytoplasm</location>
    </subcellularLocation>
</comment>
<evidence type="ECO:0000256" key="14">
    <source>
        <dbReference type="SAM" id="MobiDB-lite"/>
    </source>
</evidence>
<dbReference type="Pfam" id="PF01501">
    <property type="entry name" value="Glyco_transf_8"/>
    <property type="match status" value="1"/>
</dbReference>
<comment type="catalytic activity">
    <reaction evidence="11">
        <text>[1,4-alpha-D-glucosyl](n)-L-tyrosyl-[glycogenin] + UDP-alpha-D-glucose = [1,4-alpha-D-glucosyl](n+1)-L-tyrosyl-[glycogenin] + UDP + H(+)</text>
        <dbReference type="Rhea" id="RHEA:56560"/>
        <dbReference type="Rhea" id="RHEA-COMP:14606"/>
        <dbReference type="Rhea" id="RHEA-COMP:14607"/>
        <dbReference type="ChEBI" id="CHEBI:15378"/>
        <dbReference type="ChEBI" id="CHEBI:58223"/>
        <dbReference type="ChEBI" id="CHEBI:58885"/>
        <dbReference type="ChEBI" id="CHEBI:140574"/>
        <dbReference type="EC" id="2.4.1.186"/>
    </reaction>
</comment>
<evidence type="ECO:0000256" key="9">
    <source>
        <dbReference type="ARBA" id="ARBA00038162"/>
    </source>
</evidence>
<keyword evidence="16" id="KW-1185">Reference proteome</keyword>
<feature type="compositionally biased region" description="Polar residues" evidence="14">
    <location>
        <begin position="370"/>
        <end position="381"/>
    </location>
</feature>
<dbReference type="GO" id="GO:0005737">
    <property type="term" value="C:cytoplasm"/>
    <property type="evidence" value="ECO:0007669"/>
    <property type="project" value="UniProtKB-SubCell"/>
</dbReference>
<feature type="region of interest" description="Disordered" evidence="14">
    <location>
        <begin position="490"/>
        <end position="566"/>
    </location>
</feature>
<keyword evidence="6" id="KW-0320">Glycogen biosynthesis</keyword>
<comment type="caution">
    <text evidence="15">The sequence shown here is derived from an EMBL/GenBank/DDBJ whole genome shotgun (WGS) entry which is preliminary data.</text>
</comment>
<dbReference type="FunFam" id="3.90.550.10:FF:000092">
    <property type="entry name" value="Glycogenin 2"/>
    <property type="match status" value="1"/>
</dbReference>
<dbReference type="Gene3D" id="3.90.550.10">
    <property type="entry name" value="Spore Coat Polysaccharide Biosynthesis Protein SpsA, Chain A"/>
    <property type="match status" value="1"/>
</dbReference>
<evidence type="ECO:0000256" key="2">
    <source>
        <dbReference type="ARBA" id="ARBA00004496"/>
    </source>
</evidence>
<gene>
    <name evidence="15" type="primary">GLG2_1</name>
    <name evidence="15" type="ORF">TWF694_004686</name>
</gene>
<evidence type="ECO:0000313" key="15">
    <source>
        <dbReference type="EMBL" id="KAK6527706.1"/>
    </source>
</evidence>
<evidence type="ECO:0000256" key="7">
    <source>
        <dbReference type="ARBA" id="ARBA00023180"/>
    </source>
</evidence>
<dbReference type="GO" id="GO:0008466">
    <property type="term" value="F:glycogenin glucosyltransferase activity"/>
    <property type="evidence" value="ECO:0007669"/>
    <property type="project" value="UniProtKB-EC"/>
</dbReference>
<name>A0AAV9WVU0_9PEZI</name>
<dbReference type="EMBL" id="JAVHJO010000015">
    <property type="protein sequence ID" value="KAK6527706.1"/>
    <property type="molecule type" value="Genomic_DNA"/>
</dbReference>
<comment type="cofactor">
    <cofactor evidence="1">
        <name>Mn(2+)</name>
        <dbReference type="ChEBI" id="CHEBI:29035"/>
    </cofactor>
</comment>
<feature type="compositionally biased region" description="Polar residues" evidence="14">
    <location>
        <begin position="519"/>
        <end position="544"/>
    </location>
</feature>
<evidence type="ECO:0000256" key="5">
    <source>
        <dbReference type="ARBA" id="ARBA00022723"/>
    </source>
</evidence>
<evidence type="ECO:0000256" key="4">
    <source>
        <dbReference type="ARBA" id="ARBA00022679"/>
    </source>
</evidence>
<dbReference type="PANTHER" id="PTHR11183">
    <property type="entry name" value="GLYCOGENIN SUBFAMILY MEMBER"/>
    <property type="match status" value="1"/>
</dbReference>
<evidence type="ECO:0000256" key="11">
    <source>
        <dbReference type="ARBA" id="ARBA00050886"/>
    </source>
</evidence>
<feature type="compositionally biased region" description="Basic and acidic residues" evidence="14">
    <location>
        <begin position="291"/>
        <end position="302"/>
    </location>
</feature>
<evidence type="ECO:0000256" key="8">
    <source>
        <dbReference type="ARBA" id="ARBA00023211"/>
    </source>
</evidence>
<protein>
    <recommendedName>
        <fullName evidence="10">glycogenin glucosyltransferase</fullName>
        <ecNumber evidence="10">2.4.1.186</ecNumber>
    </recommendedName>
</protein>
<dbReference type="AlphaFoldDB" id="A0AAV9WVU0"/>
<dbReference type="InterPro" id="IPR050587">
    <property type="entry name" value="GNT1/Glycosyltrans_8"/>
</dbReference>
<evidence type="ECO:0000256" key="6">
    <source>
        <dbReference type="ARBA" id="ARBA00023056"/>
    </source>
</evidence>
<comment type="similarity">
    <text evidence="9">Belongs to the glycosyltransferase 8 family. Glycogenin subfamily.</text>
</comment>
<accession>A0AAV9WVU0</accession>
<evidence type="ECO:0000256" key="10">
    <source>
        <dbReference type="ARBA" id="ARBA00038934"/>
    </source>
</evidence>
<feature type="region of interest" description="Disordered" evidence="14">
    <location>
        <begin position="360"/>
        <end position="473"/>
    </location>
</feature>
<dbReference type="CDD" id="cd02537">
    <property type="entry name" value="GT8_Glycogenin"/>
    <property type="match status" value="1"/>
</dbReference>
<dbReference type="InterPro" id="IPR029044">
    <property type="entry name" value="Nucleotide-diphossugar_trans"/>
</dbReference>
<dbReference type="Proteomes" id="UP001365542">
    <property type="component" value="Unassembled WGS sequence"/>
</dbReference>
<dbReference type="GO" id="GO:0046872">
    <property type="term" value="F:metal ion binding"/>
    <property type="evidence" value="ECO:0007669"/>
    <property type="project" value="UniProtKB-KW"/>
</dbReference>
<evidence type="ECO:0000256" key="12">
    <source>
        <dbReference type="ARBA" id="ARBA00052293"/>
    </source>
</evidence>
<dbReference type="SUPFAM" id="SSF53448">
    <property type="entry name" value="Nucleotide-diphospho-sugar transferases"/>
    <property type="match status" value="1"/>
</dbReference>
<organism evidence="15 16">
    <name type="scientific">Orbilia ellipsospora</name>
    <dbReference type="NCBI Taxonomy" id="2528407"/>
    <lineage>
        <taxon>Eukaryota</taxon>
        <taxon>Fungi</taxon>
        <taxon>Dikarya</taxon>
        <taxon>Ascomycota</taxon>
        <taxon>Pezizomycotina</taxon>
        <taxon>Orbiliomycetes</taxon>
        <taxon>Orbiliales</taxon>
        <taxon>Orbiliaceae</taxon>
        <taxon>Orbilia</taxon>
    </lineage>
</organism>
<reference evidence="15 16" key="1">
    <citation type="submission" date="2019-10" db="EMBL/GenBank/DDBJ databases">
        <authorList>
            <person name="Palmer J.M."/>
        </authorList>
    </citation>
    <scope>NUCLEOTIDE SEQUENCE [LARGE SCALE GENOMIC DNA]</scope>
    <source>
        <strain evidence="15 16">TWF694</strain>
    </source>
</reference>
<evidence type="ECO:0000256" key="1">
    <source>
        <dbReference type="ARBA" id="ARBA00001936"/>
    </source>
</evidence>
<keyword evidence="3" id="KW-0963">Cytoplasm</keyword>
<comment type="function">
    <text evidence="13">Self-glucosylating initiator of glycogen synthesis. It catalyzes the formation of a short alpha (1,4)-glucosyl chain covalently attached via a glucose 1-O-tyrosyl linkage to internal tyrosine residues and these chains act as primers for the elongation reaction catalyzed by glycogen synthase.</text>
</comment>
<dbReference type="EC" id="2.4.1.186" evidence="10"/>
<proteinExistence type="inferred from homology"/>
<feature type="region of interest" description="Disordered" evidence="14">
    <location>
        <begin position="251"/>
        <end position="308"/>
    </location>
</feature>
<keyword evidence="4" id="KW-0808">Transferase</keyword>
<evidence type="ECO:0000256" key="13">
    <source>
        <dbReference type="ARBA" id="ARBA00057883"/>
    </source>
</evidence>
<keyword evidence="7" id="KW-0325">Glycoprotein</keyword>
<evidence type="ECO:0000313" key="16">
    <source>
        <dbReference type="Proteomes" id="UP001365542"/>
    </source>
</evidence>